<sequence length="375" mass="40641">MTGEPWTDPRRADVFAMMTGDYPNIGDALIRERVFAWVRDLTDDADVYVGSAPSQWMERLGVRPFDRVYGTRQIGRWFAALLRARRPVLVVEPGELDLGPGVLLRQIAYLAFAVVTRAKGGVVVLPPRAVARGASGASAAVHRLMCTVAQLVWWRNASSVRAIGSGELAPDVAFSEPVYWGGVDEPRTALVVSMRGPRAWPGEQWVEAVRTFAHGAGLEVVCVAQVRQDEERAAELARALRGTHLAWGETSDVEHEQILRDLYRRAALTVSDRLHVLILAALGGAVPVEMAPDPAPKVAEHFATIGYRDLTCDARSATADRMRAHLAVSLARTGEIRQAVLAAQRALGEVERAVLAAAAVPGVAARPAPRPPAIR</sequence>
<organism evidence="2 3">
    <name type="scientific">Georgenia alba</name>
    <dbReference type="NCBI Taxonomy" id="2233858"/>
    <lineage>
        <taxon>Bacteria</taxon>
        <taxon>Bacillati</taxon>
        <taxon>Actinomycetota</taxon>
        <taxon>Actinomycetes</taxon>
        <taxon>Micrococcales</taxon>
        <taxon>Bogoriellaceae</taxon>
        <taxon>Georgenia</taxon>
    </lineage>
</organism>
<proteinExistence type="predicted"/>
<evidence type="ECO:0000259" key="1">
    <source>
        <dbReference type="Pfam" id="PF04230"/>
    </source>
</evidence>
<dbReference type="EMBL" id="JBHTCQ010000001">
    <property type="protein sequence ID" value="MFC7404637.1"/>
    <property type="molecule type" value="Genomic_DNA"/>
</dbReference>
<evidence type="ECO:0000313" key="3">
    <source>
        <dbReference type="Proteomes" id="UP001596455"/>
    </source>
</evidence>
<dbReference type="Proteomes" id="UP001596455">
    <property type="component" value="Unassembled WGS sequence"/>
</dbReference>
<name>A0ABW2Q7P5_9MICO</name>
<comment type="caution">
    <text evidence="2">The sequence shown here is derived from an EMBL/GenBank/DDBJ whole genome shotgun (WGS) entry which is preliminary data.</text>
</comment>
<protein>
    <submittedName>
        <fullName evidence="2">Polysaccharide pyruvyl transferase family protein</fullName>
    </submittedName>
</protein>
<dbReference type="GO" id="GO:0016740">
    <property type="term" value="F:transferase activity"/>
    <property type="evidence" value="ECO:0007669"/>
    <property type="project" value="UniProtKB-KW"/>
</dbReference>
<keyword evidence="2" id="KW-0808">Transferase</keyword>
<dbReference type="InterPro" id="IPR007345">
    <property type="entry name" value="Polysacch_pyruvyl_Trfase"/>
</dbReference>
<evidence type="ECO:0000313" key="2">
    <source>
        <dbReference type="EMBL" id="MFC7404637.1"/>
    </source>
</evidence>
<gene>
    <name evidence="2" type="ORF">ACFQQL_05910</name>
</gene>
<feature type="domain" description="Polysaccharide pyruvyl transferase" evidence="1">
    <location>
        <begin position="24"/>
        <end position="282"/>
    </location>
</feature>
<reference evidence="3" key="1">
    <citation type="journal article" date="2019" name="Int. J. Syst. Evol. Microbiol.">
        <title>The Global Catalogue of Microorganisms (GCM) 10K type strain sequencing project: providing services to taxonomists for standard genome sequencing and annotation.</title>
        <authorList>
            <consortium name="The Broad Institute Genomics Platform"/>
            <consortium name="The Broad Institute Genome Sequencing Center for Infectious Disease"/>
            <person name="Wu L."/>
            <person name="Ma J."/>
        </authorList>
    </citation>
    <scope>NUCLEOTIDE SEQUENCE [LARGE SCALE GENOMIC DNA]</scope>
    <source>
        <strain evidence="3">JCM 1490</strain>
    </source>
</reference>
<keyword evidence="3" id="KW-1185">Reference proteome</keyword>
<dbReference type="Pfam" id="PF04230">
    <property type="entry name" value="PS_pyruv_trans"/>
    <property type="match status" value="1"/>
</dbReference>
<accession>A0ABW2Q7P5</accession>
<dbReference type="RefSeq" id="WP_382392222.1">
    <property type="nucleotide sequence ID" value="NZ_JBHTCQ010000001.1"/>
</dbReference>